<evidence type="ECO:0000313" key="2">
    <source>
        <dbReference type="Proteomes" id="UP000569914"/>
    </source>
</evidence>
<organism evidence="1 2">
    <name type="scientific">Microlunatus parietis</name>
    <dbReference type="NCBI Taxonomy" id="682979"/>
    <lineage>
        <taxon>Bacteria</taxon>
        <taxon>Bacillati</taxon>
        <taxon>Actinomycetota</taxon>
        <taxon>Actinomycetes</taxon>
        <taxon>Propionibacteriales</taxon>
        <taxon>Propionibacteriaceae</taxon>
        <taxon>Microlunatus</taxon>
    </lineage>
</organism>
<gene>
    <name evidence="1" type="ORF">BKA15_003862</name>
</gene>
<accession>A0A7Y9I9J7</accession>
<name>A0A7Y9I9J7_9ACTN</name>
<dbReference type="Proteomes" id="UP000569914">
    <property type="component" value="Unassembled WGS sequence"/>
</dbReference>
<reference evidence="1 2" key="1">
    <citation type="submission" date="2020-07" db="EMBL/GenBank/DDBJ databases">
        <title>Sequencing the genomes of 1000 actinobacteria strains.</title>
        <authorList>
            <person name="Klenk H.-P."/>
        </authorList>
    </citation>
    <scope>NUCLEOTIDE SEQUENCE [LARGE SCALE GENOMIC DNA]</scope>
    <source>
        <strain evidence="1 2">DSM 22083</strain>
    </source>
</reference>
<dbReference type="EMBL" id="JACCBU010000001">
    <property type="protein sequence ID" value="NYE72533.1"/>
    <property type="molecule type" value="Genomic_DNA"/>
</dbReference>
<comment type="caution">
    <text evidence="1">The sequence shown here is derived from an EMBL/GenBank/DDBJ whole genome shotgun (WGS) entry which is preliminary data.</text>
</comment>
<proteinExistence type="predicted"/>
<dbReference type="AlphaFoldDB" id="A0A7Y9I9J7"/>
<keyword evidence="2" id="KW-1185">Reference proteome</keyword>
<protein>
    <submittedName>
        <fullName evidence="1">Uncharacterized protein</fullName>
    </submittedName>
</protein>
<sequence length="221" mass="23880">MVVVRDELINEVAAGPRSPVDYRSVLDSPRGRWVASVVDPLLLLEAPQNAPPGGAFLTSLTAGEAGPQQIDWAWLPRRSARRPAESVILIDRELPSVRMSATEPTGPGPAPERTEFEIACHAVPWFWMTLLWNAKHAARHDGSLPMLAATIGAVADVARFLGRDQAAPAPAPDPFRTLAALADRMDQLRPAGPALFSAVPVRVGPQARRFIELAVAFATHR</sequence>
<evidence type="ECO:0000313" key="1">
    <source>
        <dbReference type="EMBL" id="NYE72533.1"/>
    </source>
</evidence>